<feature type="transmembrane region" description="Helical" evidence="1">
    <location>
        <begin position="250"/>
        <end position="272"/>
    </location>
</feature>
<keyword evidence="1" id="KW-0472">Membrane</keyword>
<dbReference type="EMBL" id="AFLV02000065">
    <property type="protein sequence ID" value="EKR63022.1"/>
    <property type="molecule type" value="Genomic_DNA"/>
</dbReference>
<dbReference type="NCBIfam" id="NF047440">
    <property type="entry name" value="LA3751_2_3_fam"/>
    <property type="match status" value="1"/>
</dbReference>
<dbReference type="InterPro" id="IPR059217">
    <property type="entry name" value="LA3751_2-like"/>
</dbReference>
<name>A0A828YWY0_9LEPT</name>
<feature type="transmembrane region" description="Helical" evidence="1">
    <location>
        <begin position="342"/>
        <end position="362"/>
    </location>
</feature>
<keyword evidence="1" id="KW-1133">Transmembrane helix</keyword>
<feature type="transmembrane region" description="Helical" evidence="1">
    <location>
        <begin position="207"/>
        <end position="238"/>
    </location>
</feature>
<protein>
    <submittedName>
        <fullName evidence="2">Putative membrane protein</fullName>
    </submittedName>
</protein>
<accession>A0A828YWY0</accession>
<feature type="transmembrane region" description="Helical" evidence="1">
    <location>
        <begin position="368"/>
        <end position="387"/>
    </location>
</feature>
<gene>
    <name evidence="2" type="ORF">LEP1GSC036_2460</name>
</gene>
<evidence type="ECO:0000256" key="1">
    <source>
        <dbReference type="SAM" id="Phobius"/>
    </source>
</evidence>
<dbReference type="AlphaFoldDB" id="A0A828YWY0"/>
<organism evidence="2 3">
    <name type="scientific">Leptospira weilii str. 2006001853</name>
    <dbReference type="NCBI Taxonomy" id="1001589"/>
    <lineage>
        <taxon>Bacteria</taxon>
        <taxon>Pseudomonadati</taxon>
        <taxon>Spirochaetota</taxon>
        <taxon>Spirochaetia</taxon>
        <taxon>Leptospirales</taxon>
        <taxon>Leptospiraceae</taxon>
        <taxon>Leptospira</taxon>
    </lineage>
</organism>
<dbReference type="RefSeq" id="WP_004500486.1">
    <property type="nucleotide sequence ID" value="NZ_AFLV02000065.1"/>
</dbReference>
<feature type="transmembrane region" description="Helical" evidence="1">
    <location>
        <begin position="12"/>
        <end position="28"/>
    </location>
</feature>
<feature type="transmembrane region" description="Helical" evidence="1">
    <location>
        <begin position="394"/>
        <end position="413"/>
    </location>
</feature>
<evidence type="ECO:0000313" key="3">
    <source>
        <dbReference type="Proteomes" id="UP000001338"/>
    </source>
</evidence>
<feature type="transmembrane region" description="Helical" evidence="1">
    <location>
        <begin position="146"/>
        <end position="164"/>
    </location>
</feature>
<feature type="transmembrane region" description="Helical" evidence="1">
    <location>
        <begin position="111"/>
        <end position="134"/>
    </location>
</feature>
<keyword evidence="1" id="KW-0812">Transmembrane</keyword>
<dbReference type="Proteomes" id="UP000001338">
    <property type="component" value="Unassembled WGS sequence"/>
</dbReference>
<sequence>MFNRLISSPYSRYFIYLLVVLFLIFNRLKLDNKVPFVSSDSEIKYYQTIMFFEKGLKAITKSECFYPGKVYDPEFRYFPFDYPWAFLKGNENRKCLFQYPPLFALLNGIPAYFFGAKIITLVPLLCLLGCLLIFDKILSLFIDKAWVVLIGALVPFTLSFPALSSVEFSEVPLNNFLLLSFGYFLIRSLFADKITVQNENLNSNFRIFSFVSGFLALTTFFLRTESAFPVFLFGFLAFFSKKTRNNLKEYLVFSVLGGVLSFGLIGVLNLFYSGHPMGIRFLVSSQDAMSQFSIGKQIVILQGYLLGDTTKSGFLKASPYAILIFGIFSDLIRKKELSGESILGLVGIGTLFSISFFSPYTAGVHHFGLRYLESGFIFLSAGIFVFLYRKSIEFPNIGKILILLASLSLYYNYKFTREGFKILFGSIAPYLQIQNEFQSKRIIVHKGQFTNYLIGFSYLNSIHFTVNTEKDATQLEQILKKNQVDSYSILEYESEPPRDPNLPEKQFKEKIAVRFPDPNRYYREKDRKKILNFSLRTYELKKNSKF</sequence>
<comment type="caution">
    <text evidence="2">The sequence shown here is derived from an EMBL/GenBank/DDBJ whole genome shotgun (WGS) entry which is preliminary data.</text>
</comment>
<proteinExistence type="predicted"/>
<reference evidence="2 3" key="1">
    <citation type="submission" date="2012-10" db="EMBL/GenBank/DDBJ databases">
        <authorList>
            <person name="Harkins D.M."/>
            <person name="Durkin A.S."/>
            <person name="Brinkac L.M."/>
            <person name="Haft D.H."/>
            <person name="Selengut J.D."/>
            <person name="Sanka R."/>
            <person name="DePew J."/>
            <person name="Purushe J."/>
            <person name="Whelen A.C."/>
            <person name="Vinetz J.M."/>
            <person name="Sutton G.G."/>
            <person name="Nierman W.C."/>
            <person name="Fouts D.E."/>
        </authorList>
    </citation>
    <scope>NUCLEOTIDE SEQUENCE [LARGE SCALE GENOMIC DNA]</scope>
    <source>
        <strain evidence="2 3">2006001853</strain>
    </source>
</reference>
<evidence type="ECO:0000313" key="2">
    <source>
        <dbReference type="EMBL" id="EKR63022.1"/>
    </source>
</evidence>
<dbReference type="GeneID" id="61112588"/>